<feature type="region of interest" description="Disordered" evidence="2">
    <location>
        <begin position="1092"/>
        <end position="1117"/>
    </location>
</feature>
<dbReference type="Gene3D" id="3.40.50.300">
    <property type="entry name" value="P-loop containing nucleotide triphosphate hydrolases"/>
    <property type="match status" value="1"/>
</dbReference>
<comment type="caution">
    <text evidence="5">The sequence shown here is derived from an EMBL/GenBank/DDBJ whole genome shotgun (WGS) entry which is preliminary data.</text>
</comment>
<evidence type="ECO:0000313" key="6">
    <source>
        <dbReference type="Proteomes" id="UP000277212"/>
    </source>
</evidence>
<sequence length="1117" mass="127073">MSHGRQSTIPQTAQVETALQLGTTVVRFYQYISGLSSDNPRIPLTTDNGRGTSDDVIQTLEMFIRELGARKLMVNGPLMCGELSNIVEDCKRDCDLVRDGIQTWLQLFQTGCTSRVGPGPSPSLSDILTKGNRCNIHLEHQQRAIKELLNANEYAQANPKLEQNLTNAYRAIMIGLRALIIDLSSKYGSLQSRRRDSVANHTLMLYHQITRFQEEQNSGRAPITSEAIMSLSAAVMKLYSESRQCARDIFVLHGIDYKHRPARHEGISPAHERTFEWLFDRSEQDTRQSHLLNWLHHGRGIFWVSGKPGSGKSTLMKYTAEHASTKAALQQWAADAGKDLTIASHYFWYAGSDIQRSQEGLLRSLPCDIFQQAPELIPIACPERWDKSDTLIDRQETDTAPWTLAELQEAIDVIAQQPELKVNFCFFIDGLDEFSGQHLHICKSLLKLGASNNIKLCLSSRPWNIFEESFGRILEQKIYIHELTKEDIRKYVEDILCSHPRWQMLLLESKRSAALVNEVTVRAQGVFLWVFLVTRLLRDGLTNYDTLSDLHKRLDLLPSDLEPFFRHMMDSVEPFYHEKMSEMLQMAVKAGKPLPFAVCYFHDQEYEDSGYALREPITLWGPEMLENIRNIVTRRLSARCMGLLEVNGDKIEFLHRTVYDFLLSRDMERFLETNTRKCFDPHLTMLQAYVAWTKHAPFYDLSVRDHSMLQTGESRLKSTLLEVFSCAHKVTSNKSSAVSSEVLLDELEKTVQRIFRTSWNDRPNKVSSKATALFRSCALQAVSQKYIVRKLEKNHGYFRDVGLDPLSPILCQTMSDDTEGDIWKPEQLELLQCLLRHGYDPNQKLSSETAGSANELTPWATFTQHLLPAHQLGDRLRNGAVQLHFRPLSRSQLTFRPPSRAVSQALHTGLLRMLLEFGADANVRVGSVGCRLPAWAYFFIMAFLNLAEISQQLGELLSILDLLLSKADFSRQEDGLTEAVRGMLWNNKSADVFPTYAFRPLSKQQARKRMMEFICLRLDGLISIGRTGGSARSNPTAEATKIFMRHAAHPSLPMKPLESRLYRAFPCLVPAPKPLSNPFLCDEPGSVVGKRPRSEYEALSHPPQHGSWRPAKVPRQR</sequence>
<evidence type="ECO:0000256" key="2">
    <source>
        <dbReference type="SAM" id="MobiDB-lite"/>
    </source>
</evidence>
<evidence type="ECO:0000259" key="4">
    <source>
        <dbReference type="Pfam" id="PF25053"/>
    </source>
</evidence>
<dbReference type="OrthoDB" id="443402at2759"/>
<dbReference type="InterPro" id="IPR027417">
    <property type="entry name" value="P-loop_NTPase"/>
</dbReference>
<name>A0A3M2S8B8_9HYPO</name>
<proteinExistence type="predicted"/>
<evidence type="ECO:0000259" key="3">
    <source>
        <dbReference type="Pfam" id="PF24883"/>
    </source>
</evidence>
<keyword evidence="6" id="KW-1185">Reference proteome</keyword>
<dbReference type="Proteomes" id="UP000277212">
    <property type="component" value="Unassembled WGS sequence"/>
</dbReference>
<dbReference type="Pfam" id="PF24883">
    <property type="entry name" value="NPHP3_N"/>
    <property type="match status" value="1"/>
</dbReference>
<dbReference type="Pfam" id="PF25053">
    <property type="entry name" value="DUF7791"/>
    <property type="match status" value="1"/>
</dbReference>
<evidence type="ECO:0000256" key="1">
    <source>
        <dbReference type="ARBA" id="ARBA00022737"/>
    </source>
</evidence>
<dbReference type="SUPFAM" id="SSF52540">
    <property type="entry name" value="P-loop containing nucleoside triphosphate hydrolases"/>
    <property type="match status" value="1"/>
</dbReference>
<keyword evidence="1" id="KW-0677">Repeat</keyword>
<dbReference type="InterPro" id="IPR056884">
    <property type="entry name" value="NPHP3-like_N"/>
</dbReference>
<accession>A0A3M2S8B8</accession>
<dbReference type="PANTHER" id="PTHR10039:SF5">
    <property type="entry name" value="NACHT DOMAIN-CONTAINING PROTEIN"/>
    <property type="match status" value="1"/>
</dbReference>
<feature type="domain" description="DUF7791" evidence="4">
    <location>
        <begin position="571"/>
        <end position="694"/>
    </location>
</feature>
<dbReference type="PANTHER" id="PTHR10039">
    <property type="entry name" value="AMELOGENIN"/>
    <property type="match status" value="1"/>
</dbReference>
<feature type="domain" description="Nephrocystin 3-like N-terminal" evidence="3">
    <location>
        <begin position="287"/>
        <end position="461"/>
    </location>
</feature>
<protein>
    <submittedName>
        <fullName evidence="5">Uncharacterized protein</fullName>
    </submittedName>
</protein>
<gene>
    <name evidence="5" type="ORF">CDV36_006994</name>
</gene>
<reference evidence="5 6" key="1">
    <citation type="submission" date="2017-06" db="EMBL/GenBank/DDBJ databases">
        <title>Comparative genomic analysis of Ambrosia Fusariam Clade fungi.</title>
        <authorList>
            <person name="Stajich J.E."/>
            <person name="Carrillo J."/>
            <person name="Kijimoto T."/>
            <person name="Eskalen A."/>
            <person name="O'Donnell K."/>
            <person name="Kasson M."/>
        </authorList>
    </citation>
    <scope>NUCLEOTIDE SEQUENCE [LARGE SCALE GENOMIC DNA]</scope>
    <source>
        <strain evidence="5">UCR3666</strain>
    </source>
</reference>
<organism evidence="5 6">
    <name type="scientific">Fusarium kuroshium</name>
    <dbReference type="NCBI Taxonomy" id="2010991"/>
    <lineage>
        <taxon>Eukaryota</taxon>
        <taxon>Fungi</taxon>
        <taxon>Dikarya</taxon>
        <taxon>Ascomycota</taxon>
        <taxon>Pezizomycotina</taxon>
        <taxon>Sordariomycetes</taxon>
        <taxon>Hypocreomycetidae</taxon>
        <taxon>Hypocreales</taxon>
        <taxon>Nectriaceae</taxon>
        <taxon>Fusarium</taxon>
        <taxon>Fusarium solani species complex</taxon>
    </lineage>
</organism>
<dbReference type="STRING" id="2010991.A0A3M2S8B8"/>
<dbReference type="InterPro" id="IPR056693">
    <property type="entry name" value="DUF7791"/>
</dbReference>
<dbReference type="EMBL" id="NKUJ01000110">
    <property type="protein sequence ID" value="RMJ13365.1"/>
    <property type="molecule type" value="Genomic_DNA"/>
</dbReference>
<dbReference type="AlphaFoldDB" id="A0A3M2S8B8"/>
<evidence type="ECO:0000313" key="5">
    <source>
        <dbReference type="EMBL" id="RMJ13365.1"/>
    </source>
</evidence>